<sequence>MLTSDWSTLKALFGQDGISWQNPSLTHRNDFRGLLLLAADADDQVYLTYLVYKTAKTGDEKMSGLSLDNMLCGSYFLNPSQTSHPLLPPDHLPPDFKQLMSVNGPPFLSLGPKFAPLPSHALIKLASPPPSPRELFSGANDLVRAVTPNALCYCSRPKVSDDRPLMLTTLVVQVPIDHCFWSIGQRRSIPDSRFCACYCLGLLVAVSSIGFCIILRDNKATALEHCQTALHSLVHPKTSTTLGYLKVELTLN</sequence>
<keyword evidence="2" id="KW-1185">Reference proteome</keyword>
<reference evidence="1" key="1">
    <citation type="journal article" date="2023" name="G3 (Bethesda)">
        <title>A reference genome for the long-term kleptoplast-retaining sea slug Elysia crispata morphotype clarki.</title>
        <authorList>
            <person name="Eastman K.E."/>
            <person name="Pendleton A.L."/>
            <person name="Shaikh M.A."/>
            <person name="Suttiyut T."/>
            <person name="Ogas R."/>
            <person name="Tomko P."/>
            <person name="Gavelis G."/>
            <person name="Widhalm J.R."/>
            <person name="Wisecaver J.H."/>
        </authorList>
    </citation>
    <scope>NUCLEOTIDE SEQUENCE</scope>
    <source>
        <strain evidence="1">ECLA1</strain>
    </source>
</reference>
<protein>
    <submittedName>
        <fullName evidence="1">Uncharacterized protein</fullName>
    </submittedName>
</protein>
<evidence type="ECO:0000313" key="2">
    <source>
        <dbReference type="Proteomes" id="UP001283361"/>
    </source>
</evidence>
<gene>
    <name evidence="1" type="ORF">RRG08_060889</name>
</gene>
<dbReference type="AlphaFoldDB" id="A0AAE0ZFT4"/>
<name>A0AAE0ZFT4_9GAST</name>
<comment type="caution">
    <text evidence="1">The sequence shown here is derived from an EMBL/GenBank/DDBJ whole genome shotgun (WGS) entry which is preliminary data.</text>
</comment>
<organism evidence="1 2">
    <name type="scientific">Elysia crispata</name>
    <name type="common">lettuce slug</name>
    <dbReference type="NCBI Taxonomy" id="231223"/>
    <lineage>
        <taxon>Eukaryota</taxon>
        <taxon>Metazoa</taxon>
        <taxon>Spiralia</taxon>
        <taxon>Lophotrochozoa</taxon>
        <taxon>Mollusca</taxon>
        <taxon>Gastropoda</taxon>
        <taxon>Heterobranchia</taxon>
        <taxon>Euthyneura</taxon>
        <taxon>Panpulmonata</taxon>
        <taxon>Sacoglossa</taxon>
        <taxon>Placobranchoidea</taxon>
        <taxon>Plakobranchidae</taxon>
        <taxon>Elysia</taxon>
    </lineage>
</organism>
<evidence type="ECO:0000313" key="1">
    <source>
        <dbReference type="EMBL" id="KAK3768528.1"/>
    </source>
</evidence>
<accession>A0AAE0ZFT4</accession>
<proteinExistence type="predicted"/>
<dbReference type="EMBL" id="JAWDGP010004054">
    <property type="protein sequence ID" value="KAK3768528.1"/>
    <property type="molecule type" value="Genomic_DNA"/>
</dbReference>
<dbReference type="Proteomes" id="UP001283361">
    <property type="component" value="Unassembled WGS sequence"/>
</dbReference>